<dbReference type="InterPro" id="IPR016024">
    <property type="entry name" value="ARM-type_fold"/>
</dbReference>
<comment type="similarity">
    <text evidence="1">Belongs to the SIL1 family.</text>
</comment>
<evidence type="ECO:0000256" key="3">
    <source>
        <dbReference type="ARBA" id="ARBA00015352"/>
    </source>
</evidence>
<dbReference type="InterPro" id="IPR011989">
    <property type="entry name" value="ARM-like"/>
</dbReference>
<protein>
    <recommendedName>
        <fullName evidence="3">Nucleotide exchange factor SIL1</fullName>
    </recommendedName>
</protein>
<evidence type="ECO:0000256" key="2">
    <source>
        <dbReference type="ARBA" id="ARBA00011799"/>
    </source>
</evidence>
<name>A0A9N9EXV1_9GLOM</name>
<evidence type="ECO:0000256" key="5">
    <source>
        <dbReference type="ARBA" id="ARBA00022729"/>
    </source>
</evidence>
<evidence type="ECO:0000256" key="8">
    <source>
        <dbReference type="ARBA" id="ARBA00023010"/>
    </source>
</evidence>
<evidence type="ECO:0000256" key="4">
    <source>
        <dbReference type="ARBA" id="ARBA00022448"/>
    </source>
</evidence>
<keyword evidence="4" id="KW-0813">Transport</keyword>
<dbReference type="SUPFAM" id="SSF48371">
    <property type="entry name" value="ARM repeat"/>
    <property type="match status" value="1"/>
</dbReference>
<proteinExistence type="inferred from homology"/>
<organism evidence="9 10">
    <name type="scientific">Acaulospora morrowiae</name>
    <dbReference type="NCBI Taxonomy" id="94023"/>
    <lineage>
        <taxon>Eukaryota</taxon>
        <taxon>Fungi</taxon>
        <taxon>Fungi incertae sedis</taxon>
        <taxon>Mucoromycota</taxon>
        <taxon>Glomeromycotina</taxon>
        <taxon>Glomeromycetes</taxon>
        <taxon>Diversisporales</taxon>
        <taxon>Acaulosporaceae</taxon>
        <taxon>Acaulospora</taxon>
    </lineage>
</organism>
<evidence type="ECO:0000256" key="7">
    <source>
        <dbReference type="ARBA" id="ARBA00022927"/>
    </source>
</evidence>
<dbReference type="GO" id="GO:0000774">
    <property type="term" value="F:adenyl-nucleotide exchange factor activity"/>
    <property type="evidence" value="ECO:0007669"/>
    <property type="project" value="InterPro"/>
</dbReference>
<dbReference type="AlphaFoldDB" id="A0A9N9EXV1"/>
<feature type="non-terminal residue" evidence="9">
    <location>
        <position position="1"/>
    </location>
</feature>
<dbReference type="EMBL" id="CAJVPV010001460">
    <property type="protein sequence ID" value="CAG8498098.1"/>
    <property type="molecule type" value="Genomic_DNA"/>
</dbReference>
<accession>A0A9N9EXV1</accession>
<dbReference type="Gene3D" id="1.25.10.10">
    <property type="entry name" value="Leucine-rich Repeat Variant"/>
    <property type="match status" value="1"/>
</dbReference>
<dbReference type="Proteomes" id="UP000789342">
    <property type="component" value="Unassembled WGS sequence"/>
</dbReference>
<dbReference type="OrthoDB" id="448649at2759"/>
<dbReference type="GO" id="GO:0015031">
    <property type="term" value="P:protein transport"/>
    <property type="evidence" value="ECO:0007669"/>
    <property type="project" value="UniProtKB-KW"/>
</dbReference>
<dbReference type="Pfam" id="PF16782">
    <property type="entry name" value="SIL1"/>
    <property type="match status" value="1"/>
</dbReference>
<sequence>HSASSTTEICDKTGYCYPKVFVATNEFKEVLEGQEIPIGLHIKIDFETGKKYAKILDHNDPRSSEVVLIDEDGSVRQDSTEHPIKSETDESNENNSKVIFHYKDSVNVINNTLPNIPSKHISHSDHVLFDNCISQLTQSSLPLKEVISALDGLEDLVHELDFGIKLARGYGLVSVVALLDHDSSEIRKKAALVIGTAMQNNPMAQNEALKMNLIPQFLKYLSEEQDTKVQSRLLYALSSVVRGSRQAIQEVNNYQGLSRLATLYQNLENNELRAKCALFITDFIDPNMVKAEQPIEIYEQGQEQQQFSSDTLSSLFLNVMSFWCKLFQTTLSDNPAKSTEIDFDTREKILRGISMIKNHYPSQCPAQSNFENWLSEQVELVKNEDYLEDYIRLLHQVKIQYGLN</sequence>
<evidence type="ECO:0000256" key="6">
    <source>
        <dbReference type="ARBA" id="ARBA00022824"/>
    </source>
</evidence>
<gene>
    <name evidence="9" type="ORF">AMORRO_LOCUS3115</name>
</gene>
<keyword evidence="5" id="KW-0732">Signal</keyword>
<evidence type="ECO:0000313" key="10">
    <source>
        <dbReference type="Proteomes" id="UP000789342"/>
    </source>
</evidence>
<keyword evidence="10" id="KW-1185">Reference proteome</keyword>
<dbReference type="PANTHER" id="PTHR19316">
    <property type="entry name" value="PROTEIN FOLDING REGULATOR"/>
    <property type="match status" value="1"/>
</dbReference>
<keyword evidence="7" id="KW-0653">Protein transport</keyword>
<comment type="caution">
    <text evidence="9">The sequence shown here is derived from an EMBL/GenBank/DDBJ whole genome shotgun (WGS) entry which is preliminary data.</text>
</comment>
<keyword evidence="6" id="KW-0256">Endoplasmic reticulum</keyword>
<keyword evidence="8" id="KW-0811">Translocation</keyword>
<reference evidence="9" key="1">
    <citation type="submission" date="2021-06" db="EMBL/GenBank/DDBJ databases">
        <authorList>
            <person name="Kallberg Y."/>
            <person name="Tangrot J."/>
            <person name="Rosling A."/>
        </authorList>
    </citation>
    <scope>NUCLEOTIDE SEQUENCE</scope>
    <source>
        <strain evidence="9">CL551</strain>
    </source>
</reference>
<dbReference type="InterPro" id="IPR050693">
    <property type="entry name" value="Hsp70_NEF-Inhibitors"/>
</dbReference>
<dbReference type="GO" id="GO:0005783">
    <property type="term" value="C:endoplasmic reticulum"/>
    <property type="evidence" value="ECO:0007669"/>
    <property type="project" value="InterPro"/>
</dbReference>
<dbReference type="InterPro" id="IPR031884">
    <property type="entry name" value="Sil1_fungi"/>
</dbReference>
<comment type="subunit">
    <text evidence="2">Interacts with KAR2.</text>
</comment>
<dbReference type="PANTHER" id="PTHR19316:SF34">
    <property type="entry name" value="NUCLEOTIDE EXCHANGE FACTOR SIL1"/>
    <property type="match status" value="1"/>
</dbReference>
<evidence type="ECO:0000313" key="9">
    <source>
        <dbReference type="EMBL" id="CAG8498098.1"/>
    </source>
</evidence>
<evidence type="ECO:0000256" key="1">
    <source>
        <dbReference type="ARBA" id="ARBA00010588"/>
    </source>
</evidence>